<feature type="domain" description="Glycosyltransferase 2-like" evidence="2">
    <location>
        <begin position="146"/>
        <end position="303"/>
    </location>
</feature>
<dbReference type="KEGG" id="halx:M0R89_19225"/>
<dbReference type="PANTHER" id="PTHR48090">
    <property type="entry name" value="UNDECAPRENYL-PHOSPHATE 4-DEOXY-4-FORMAMIDO-L-ARABINOSE TRANSFERASE-RELATED"/>
    <property type="match status" value="1"/>
</dbReference>
<dbReference type="Proteomes" id="UP000830729">
    <property type="component" value="Plasmid unnamed1"/>
</dbReference>
<dbReference type="InterPro" id="IPR001173">
    <property type="entry name" value="Glyco_trans_2-like"/>
</dbReference>
<dbReference type="CDD" id="cd04179">
    <property type="entry name" value="DPM_DPG-synthase_like"/>
    <property type="match status" value="1"/>
</dbReference>
<protein>
    <submittedName>
        <fullName evidence="3">Glycosyltransferase family 2 protein</fullName>
    </submittedName>
</protein>
<sequence length="441" mass="47906">MGVLPSGPQRAERNRRDTRPAVGLIATESNKESIERAIRRASDLGYEVFVAPGCEESAELVRQLDGTVVRPHESDGDHKVDDLRVALAAAARDAEFPGLILSEESTGRIDYTRSISTFRERDSYVVPAVDLESAHARETDPIVAGIPAYNEGETIGQIVDMTTEYVDEVVVVDDGSADRTAEEAKREGAVVIRHSANRGKGAALRSLLDYAERRSCSALVLLDGDGQHLPRDIPTVVQPVLDGDADVVIGSRYLRQGMGTETPLYRRLGQRVLDQSISFLFGVSVSDTQSGFRALSPEAVEDITIRTNGMAVETEMLDAANRNDLTIAERPIRVQYDVRNGQTYNPVRHGVTVLGRIVQLVARGLLNQSSREGTDDRGRARDAGTPTEGERAARRRERAVALGNGRTPGESDMPADGGRAPMPGDASGDNQSADEREQPQR</sequence>
<feature type="region of interest" description="Disordered" evidence="1">
    <location>
        <begin position="368"/>
        <end position="441"/>
    </location>
</feature>
<reference evidence="3 4" key="1">
    <citation type="submission" date="2022-04" db="EMBL/GenBank/DDBJ databases">
        <title>Diverse halophilic archaea isolated from saline environments.</title>
        <authorList>
            <person name="Cui H.-L."/>
        </authorList>
    </citation>
    <scope>NUCLEOTIDE SEQUENCE [LARGE SCALE GENOMIC DNA]</scope>
    <source>
        <strain evidence="3 4">XZYJT49</strain>
        <plasmid evidence="3 4">unnamed1</plasmid>
    </source>
</reference>
<organism evidence="3 4">
    <name type="scientific">Halorussus limi</name>
    <dbReference type="NCBI Taxonomy" id="2938695"/>
    <lineage>
        <taxon>Archaea</taxon>
        <taxon>Methanobacteriati</taxon>
        <taxon>Methanobacteriota</taxon>
        <taxon>Stenosarchaea group</taxon>
        <taxon>Halobacteria</taxon>
        <taxon>Halobacteriales</taxon>
        <taxon>Haladaptataceae</taxon>
        <taxon>Halorussus</taxon>
    </lineage>
</organism>
<proteinExistence type="predicted"/>
<evidence type="ECO:0000313" key="3">
    <source>
        <dbReference type="EMBL" id="UPV76665.1"/>
    </source>
</evidence>
<evidence type="ECO:0000313" key="4">
    <source>
        <dbReference type="Proteomes" id="UP000830729"/>
    </source>
</evidence>
<dbReference type="AlphaFoldDB" id="A0A8U0HZX8"/>
<dbReference type="EMBL" id="CP096660">
    <property type="protein sequence ID" value="UPV76665.1"/>
    <property type="molecule type" value="Genomic_DNA"/>
</dbReference>
<dbReference type="Pfam" id="PF00535">
    <property type="entry name" value="Glycos_transf_2"/>
    <property type="match status" value="1"/>
</dbReference>
<dbReference type="SUPFAM" id="SSF53448">
    <property type="entry name" value="Nucleotide-diphospho-sugar transferases"/>
    <property type="match status" value="1"/>
</dbReference>
<feature type="compositionally biased region" description="Basic and acidic residues" evidence="1">
    <location>
        <begin position="372"/>
        <end position="392"/>
    </location>
</feature>
<dbReference type="GeneID" id="72187378"/>
<name>A0A8U0HZX8_9EURY</name>
<dbReference type="InterPro" id="IPR029044">
    <property type="entry name" value="Nucleotide-diphossugar_trans"/>
</dbReference>
<geneLocation type="plasmid" evidence="3 4">
    <name>unnamed1</name>
</geneLocation>
<evidence type="ECO:0000256" key="1">
    <source>
        <dbReference type="SAM" id="MobiDB-lite"/>
    </source>
</evidence>
<keyword evidence="3" id="KW-0614">Plasmid</keyword>
<keyword evidence="4" id="KW-1185">Reference proteome</keyword>
<dbReference type="Gene3D" id="3.90.550.10">
    <property type="entry name" value="Spore Coat Polysaccharide Biosynthesis Protein SpsA, Chain A"/>
    <property type="match status" value="1"/>
</dbReference>
<dbReference type="PANTHER" id="PTHR48090:SF7">
    <property type="entry name" value="RFBJ PROTEIN"/>
    <property type="match status" value="1"/>
</dbReference>
<evidence type="ECO:0000259" key="2">
    <source>
        <dbReference type="Pfam" id="PF00535"/>
    </source>
</evidence>
<accession>A0A8U0HZX8</accession>
<dbReference type="RefSeq" id="WP_248652698.1">
    <property type="nucleotide sequence ID" value="NZ_CP096660.1"/>
</dbReference>
<gene>
    <name evidence="3" type="ORF">M0R89_19225</name>
</gene>
<dbReference type="InterPro" id="IPR050256">
    <property type="entry name" value="Glycosyltransferase_2"/>
</dbReference>